<accession>A0A8S5P1U6</accession>
<sequence length="47" mass="5302">MSYISSISHFNSLGILRYTLVLYSLYTGFYKRVITITVILPLSVSGN</sequence>
<dbReference type="EMBL" id="BK015301">
    <property type="protein sequence ID" value="DAE00435.1"/>
    <property type="molecule type" value="Genomic_DNA"/>
</dbReference>
<organism evidence="2">
    <name type="scientific">Myoviridae sp. ctLnO19</name>
    <dbReference type="NCBI Taxonomy" id="2825085"/>
    <lineage>
        <taxon>Viruses</taxon>
        <taxon>Duplodnaviria</taxon>
        <taxon>Heunggongvirae</taxon>
        <taxon>Uroviricota</taxon>
        <taxon>Caudoviricetes</taxon>
    </lineage>
</organism>
<evidence type="ECO:0000256" key="1">
    <source>
        <dbReference type="SAM" id="Phobius"/>
    </source>
</evidence>
<keyword evidence="1" id="KW-1133">Transmembrane helix</keyword>
<keyword evidence="1" id="KW-0472">Membrane</keyword>
<keyword evidence="1" id="KW-0812">Transmembrane</keyword>
<evidence type="ECO:0000313" key="2">
    <source>
        <dbReference type="EMBL" id="DAE00435.1"/>
    </source>
</evidence>
<proteinExistence type="predicted"/>
<feature type="transmembrane region" description="Helical" evidence="1">
    <location>
        <begin position="20"/>
        <end position="44"/>
    </location>
</feature>
<name>A0A8S5P1U6_9CAUD</name>
<protein>
    <submittedName>
        <fullName evidence="2">Uncharacterized protein</fullName>
    </submittedName>
</protein>
<reference evidence="2" key="1">
    <citation type="journal article" date="2021" name="Proc. Natl. Acad. Sci. U.S.A.">
        <title>A Catalog of Tens of Thousands of Viruses from Human Metagenomes Reveals Hidden Associations with Chronic Diseases.</title>
        <authorList>
            <person name="Tisza M.J."/>
            <person name="Buck C.B."/>
        </authorList>
    </citation>
    <scope>NUCLEOTIDE SEQUENCE</scope>
    <source>
        <strain evidence="2">CtLnO19</strain>
    </source>
</reference>